<protein>
    <submittedName>
        <fullName evidence="2">Putative umta methyltransferase family protein</fullName>
    </submittedName>
</protein>
<dbReference type="PANTHER" id="PTHR43591:SF10">
    <property type="entry name" value="ABC TRANSMEMBRANE TYPE-1 DOMAIN-CONTAINING PROTEIN-RELATED"/>
    <property type="match status" value="1"/>
</dbReference>
<dbReference type="CDD" id="cd02440">
    <property type="entry name" value="AdoMet_MTases"/>
    <property type="match status" value="1"/>
</dbReference>
<dbReference type="Proteomes" id="UP000012045">
    <property type="component" value="Unassembled WGS sequence"/>
</dbReference>
<name>M7UQ93_BOTF1</name>
<sequence>MATSQEAIDAFNAAGGSGQDTQNDAISNPIEVDVMALQELFEIQSLLAKDNDTLENDSAFGGPAASNTSKTSLTSGITRYSQYPSSHVVGCDLSPIQPGWIPPNLEFEIDDVEDTWRYSQKFDFIHIRSLGGSIASWPHLLDQARDNLNEGGYIELVDFEYHGYSDDGTGELAPSFQKWQAGLDEASKLFGRDLNVAMKFKDWLEEAGFEAVVERHWRLPMAPWARDRRNKEIGLYLQQNMLDATVAYGMAHFTRILGWSPEEYQVLAAGVRNEFKDPRVHNWCNMYIVYGRKPISSGEETISPALGAPVLSTGADLISGNETRYAGRGKNKDKEVESANVGEEKVSGKATEQERRDESDIAAAVKEAADNVMAQGKGKSKVLEVVGEGGALGIAPGKGKSVK</sequence>
<dbReference type="OrthoDB" id="2013972at2759"/>
<reference evidence="3" key="1">
    <citation type="journal article" date="2013" name="Genome Announc.">
        <title>Draft genome sequence of Botrytis cinerea BcDW1, inoculum for noble rot of grape berries.</title>
        <authorList>
            <person name="Blanco-Ulate B."/>
            <person name="Allen G."/>
            <person name="Powell A.L."/>
            <person name="Cantu D."/>
        </authorList>
    </citation>
    <scope>NUCLEOTIDE SEQUENCE [LARGE SCALE GENOMIC DNA]</scope>
    <source>
        <strain evidence="3">BcDW1</strain>
    </source>
</reference>
<evidence type="ECO:0000313" key="3">
    <source>
        <dbReference type="Proteomes" id="UP000012045"/>
    </source>
</evidence>
<evidence type="ECO:0000313" key="2">
    <source>
        <dbReference type="EMBL" id="EMR85912.1"/>
    </source>
</evidence>
<dbReference type="InterPro" id="IPR029063">
    <property type="entry name" value="SAM-dependent_MTases_sf"/>
</dbReference>
<feature type="compositionally biased region" description="Basic and acidic residues" evidence="1">
    <location>
        <begin position="330"/>
        <end position="359"/>
    </location>
</feature>
<dbReference type="Gene3D" id="3.40.50.150">
    <property type="entry name" value="Vaccinia Virus protein VP39"/>
    <property type="match status" value="1"/>
</dbReference>
<keyword evidence="2" id="KW-0808">Transferase</keyword>
<dbReference type="GO" id="GO:0032259">
    <property type="term" value="P:methylation"/>
    <property type="evidence" value="ECO:0007669"/>
    <property type="project" value="UniProtKB-KW"/>
</dbReference>
<dbReference type="GO" id="GO:0008168">
    <property type="term" value="F:methyltransferase activity"/>
    <property type="evidence" value="ECO:0007669"/>
    <property type="project" value="UniProtKB-KW"/>
</dbReference>
<evidence type="ECO:0000256" key="1">
    <source>
        <dbReference type="SAM" id="MobiDB-lite"/>
    </source>
</evidence>
<proteinExistence type="predicted"/>
<dbReference type="EMBL" id="KB707879">
    <property type="protein sequence ID" value="EMR85912.1"/>
    <property type="molecule type" value="Genomic_DNA"/>
</dbReference>
<dbReference type="HOGENOM" id="CLU_010595_1_3_1"/>
<dbReference type="AlphaFoldDB" id="M7UQ93"/>
<dbReference type="PANTHER" id="PTHR43591">
    <property type="entry name" value="METHYLTRANSFERASE"/>
    <property type="match status" value="1"/>
</dbReference>
<organism evidence="2 3">
    <name type="scientific">Botryotinia fuckeliana (strain BcDW1)</name>
    <name type="common">Noble rot fungus</name>
    <name type="synonym">Botrytis cinerea</name>
    <dbReference type="NCBI Taxonomy" id="1290391"/>
    <lineage>
        <taxon>Eukaryota</taxon>
        <taxon>Fungi</taxon>
        <taxon>Dikarya</taxon>
        <taxon>Ascomycota</taxon>
        <taxon>Pezizomycotina</taxon>
        <taxon>Leotiomycetes</taxon>
        <taxon>Helotiales</taxon>
        <taxon>Sclerotiniaceae</taxon>
        <taxon>Botrytis</taxon>
    </lineage>
</organism>
<gene>
    <name evidence="2" type="ORF">BcDW1_5470</name>
</gene>
<dbReference type="SUPFAM" id="SSF53335">
    <property type="entry name" value="S-adenosyl-L-methionine-dependent methyltransferases"/>
    <property type="match status" value="1"/>
</dbReference>
<dbReference type="STRING" id="1290391.M7UQ93"/>
<accession>M7UQ93</accession>
<feature type="region of interest" description="Disordered" evidence="1">
    <location>
        <begin position="322"/>
        <end position="359"/>
    </location>
</feature>
<dbReference type="Pfam" id="PF13489">
    <property type="entry name" value="Methyltransf_23"/>
    <property type="match status" value="1"/>
</dbReference>
<keyword evidence="2" id="KW-0489">Methyltransferase</keyword>